<dbReference type="EMBL" id="MHJM01000031">
    <property type="protein sequence ID" value="OGY67209.1"/>
    <property type="molecule type" value="Genomic_DNA"/>
</dbReference>
<accession>A0A1G1ZRW4</accession>
<dbReference type="InterPro" id="IPR004175">
    <property type="entry name" value="RNA_CPDase"/>
</dbReference>
<feature type="short sequence motif" description="HXTX 2" evidence="2">
    <location>
        <begin position="133"/>
        <end position="136"/>
    </location>
</feature>
<comment type="caution">
    <text evidence="4">The sequence shown here is derived from an EMBL/GenBank/DDBJ whole genome shotgun (WGS) entry which is preliminary data.</text>
</comment>
<feature type="domain" description="Phosphoesterase HXTX" evidence="3">
    <location>
        <begin position="97"/>
        <end position="175"/>
    </location>
</feature>
<feature type="active site" description="Proton acceptor" evidence="2">
    <location>
        <position position="133"/>
    </location>
</feature>
<proteinExistence type="inferred from homology"/>
<evidence type="ECO:0000256" key="2">
    <source>
        <dbReference type="HAMAP-Rule" id="MF_01940"/>
    </source>
</evidence>
<dbReference type="AlphaFoldDB" id="A0A1G1ZRW4"/>
<dbReference type="GO" id="GO:0016874">
    <property type="term" value="F:ligase activity"/>
    <property type="evidence" value="ECO:0007669"/>
    <property type="project" value="UniProtKB-KW"/>
</dbReference>
<feature type="short sequence motif" description="HXTX 1" evidence="2">
    <location>
        <begin position="43"/>
        <end position="46"/>
    </location>
</feature>
<feature type="domain" description="Phosphoesterase HXTX" evidence="3">
    <location>
        <begin position="10"/>
        <end position="94"/>
    </location>
</feature>
<dbReference type="NCBIfam" id="TIGR02258">
    <property type="entry name" value="2_5_ligase"/>
    <property type="match status" value="1"/>
</dbReference>
<protein>
    <recommendedName>
        <fullName evidence="2">RNA 2',3'-cyclic phosphodiesterase</fullName>
        <shortName evidence="2">RNA 2',3'-CPDase</shortName>
        <ecNumber evidence="2">3.1.4.58</ecNumber>
    </recommendedName>
</protein>
<name>A0A1G1ZRW4_9BACT</name>
<comment type="similarity">
    <text evidence="2">Belongs to the 2H phosphoesterase superfamily. ThpR family.</text>
</comment>
<dbReference type="STRING" id="1798410.A3H63_00150"/>
<dbReference type="HAMAP" id="MF_01940">
    <property type="entry name" value="RNA_CPDase"/>
    <property type="match status" value="1"/>
</dbReference>
<sequence>MKKRLFIAIDPPDDFKDAIEKELERIRYEFTNDVRFLDRENWHITITFLGDQDDAALIPILESLREACADFSSQSLNFSKMEYGPRGDSARMIWLVGTPETSKNLAALKTSLENALADRGVIFKREFRSFAVHITLARFLAAPASQLPDITKKIDFSFIAARASLMESRLQRSGSHYQLLQQENFTL</sequence>
<feature type="active site" description="Proton donor" evidence="2">
    <location>
        <position position="43"/>
    </location>
</feature>
<dbReference type="GO" id="GO:0004113">
    <property type="term" value="F:2',3'-cyclic-nucleotide 3'-phosphodiesterase activity"/>
    <property type="evidence" value="ECO:0007669"/>
    <property type="project" value="InterPro"/>
</dbReference>
<dbReference type="InterPro" id="IPR009097">
    <property type="entry name" value="Cyclic_Pdiesterase"/>
</dbReference>
<dbReference type="PANTHER" id="PTHR35561:SF1">
    <property type="entry name" value="RNA 2',3'-CYCLIC PHOSPHODIESTERASE"/>
    <property type="match status" value="1"/>
</dbReference>
<dbReference type="EC" id="3.1.4.58" evidence="2"/>
<dbReference type="Proteomes" id="UP000176284">
    <property type="component" value="Unassembled WGS sequence"/>
</dbReference>
<dbReference type="GO" id="GO:0008664">
    <property type="term" value="F:RNA 2',3'-cyclic 3'-phosphodiesterase activity"/>
    <property type="evidence" value="ECO:0007669"/>
    <property type="project" value="UniProtKB-EC"/>
</dbReference>
<reference evidence="4 5" key="1">
    <citation type="journal article" date="2016" name="Nat. Commun.">
        <title>Thousands of microbial genomes shed light on interconnected biogeochemical processes in an aquifer system.</title>
        <authorList>
            <person name="Anantharaman K."/>
            <person name="Brown C.T."/>
            <person name="Hug L.A."/>
            <person name="Sharon I."/>
            <person name="Castelle C.J."/>
            <person name="Probst A.J."/>
            <person name="Thomas B.C."/>
            <person name="Singh A."/>
            <person name="Wilkins M.J."/>
            <person name="Karaoz U."/>
            <person name="Brodie E.L."/>
            <person name="Williams K.H."/>
            <person name="Hubbard S.S."/>
            <person name="Banfield J.F."/>
        </authorList>
    </citation>
    <scope>NUCLEOTIDE SEQUENCE [LARGE SCALE GENOMIC DNA]</scope>
</reference>
<evidence type="ECO:0000259" key="3">
    <source>
        <dbReference type="Pfam" id="PF02834"/>
    </source>
</evidence>
<organism evidence="4 5">
    <name type="scientific">Candidatus Harrisonbacteria bacterium RIFCSPLOWO2_02_FULL_45_10c</name>
    <dbReference type="NCBI Taxonomy" id="1798410"/>
    <lineage>
        <taxon>Bacteria</taxon>
        <taxon>Candidatus Harrisoniibacteriota</taxon>
    </lineage>
</organism>
<evidence type="ECO:0000313" key="5">
    <source>
        <dbReference type="Proteomes" id="UP000176284"/>
    </source>
</evidence>
<evidence type="ECO:0000256" key="1">
    <source>
        <dbReference type="ARBA" id="ARBA00022801"/>
    </source>
</evidence>
<dbReference type="SUPFAM" id="SSF55144">
    <property type="entry name" value="LigT-like"/>
    <property type="match status" value="1"/>
</dbReference>
<gene>
    <name evidence="4" type="ORF">A3H63_00150</name>
</gene>
<dbReference type="PANTHER" id="PTHR35561">
    <property type="entry name" value="RNA 2',3'-CYCLIC PHOSPHODIESTERASE"/>
    <property type="match status" value="1"/>
</dbReference>
<dbReference type="Gene3D" id="3.90.1140.10">
    <property type="entry name" value="Cyclic phosphodiesterase"/>
    <property type="match status" value="1"/>
</dbReference>
<keyword evidence="1 2" id="KW-0378">Hydrolase</keyword>
<dbReference type="Pfam" id="PF02834">
    <property type="entry name" value="LigT_PEase"/>
    <property type="match status" value="2"/>
</dbReference>
<comment type="function">
    <text evidence="2">Hydrolyzes RNA 2',3'-cyclic phosphodiester to an RNA 2'-phosphomonoester.</text>
</comment>
<keyword evidence="4" id="KW-0436">Ligase</keyword>
<comment type="catalytic activity">
    <reaction evidence="2">
        <text>a 3'-end 2',3'-cyclophospho-ribonucleotide-RNA + H2O = a 3'-end 2'-phospho-ribonucleotide-RNA + H(+)</text>
        <dbReference type="Rhea" id="RHEA:11828"/>
        <dbReference type="Rhea" id="RHEA-COMP:10464"/>
        <dbReference type="Rhea" id="RHEA-COMP:17353"/>
        <dbReference type="ChEBI" id="CHEBI:15377"/>
        <dbReference type="ChEBI" id="CHEBI:15378"/>
        <dbReference type="ChEBI" id="CHEBI:83064"/>
        <dbReference type="ChEBI" id="CHEBI:173113"/>
        <dbReference type="EC" id="3.1.4.58"/>
    </reaction>
</comment>
<evidence type="ECO:0000313" key="4">
    <source>
        <dbReference type="EMBL" id="OGY67209.1"/>
    </source>
</evidence>
<dbReference type="InterPro" id="IPR014051">
    <property type="entry name" value="Phosphoesterase_HXTX"/>
</dbReference>